<evidence type="ECO:0000313" key="3">
    <source>
        <dbReference type="EMBL" id="GAG67161.1"/>
    </source>
</evidence>
<feature type="domain" description="Peptidase S9 prolyl oligopeptidase catalytic" evidence="2">
    <location>
        <begin position="13"/>
        <end position="212"/>
    </location>
</feature>
<dbReference type="InterPro" id="IPR001375">
    <property type="entry name" value="Peptidase_S9_cat"/>
</dbReference>
<keyword evidence="1" id="KW-0378">Hydrolase</keyword>
<proteinExistence type="predicted"/>
<dbReference type="InterPro" id="IPR029058">
    <property type="entry name" value="AB_hydrolase_fold"/>
</dbReference>
<dbReference type="InterPro" id="IPR050261">
    <property type="entry name" value="FrsA_esterase"/>
</dbReference>
<protein>
    <recommendedName>
        <fullName evidence="2">Peptidase S9 prolyl oligopeptidase catalytic domain-containing protein</fullName>
    </recommendedName>
</protein>
<dbReference type="Pfam" id="PF00326">
    <property type="entry name" value="Peptidase_S9"/>
    <property type="match status" value="1"/>
</dbReference>
<dbReference type="GO" id="GO:0008236">
    <property type="term" value="F:serine-type peptidase activity"/>
    <property type="evidence" value="ECO:0007669"/>
    <property type="project" value="InterPro"/>
</dbReference>
<dbReference type="PANTHER" id="PTHR22946:SF9">
    <property type="entry name" value="POLYKETIDE TRANSFERASE AF380"/>
    <property type="match status" value="1"/>
</dbReference>
<dbReference type="GO" id="GO:0016788">
    <property type="term" value="F:hydrolase activity, acting on ester bonds"/>
    <property type="evidence" value="ECO:0007669"/>
    <property type="project" value="UniProtKB-ARBA"/>
</dbReference>
<dbReference type="Gene3D" id="3.40.50.1820">
    <property type="entry name" value="alpha/beta hydrolase"/>
    <property type="match status" value="1"/>
</dbReference>
<comment type="caution">
    <text evidence="3">The sequence shown here is derived from an EMBL/GenBank/DDBJ whole genome shotgun (WGS) entry which is preliminary data.</text>
</comment>
<evidence type="ECO:0000259" key="2">
    <source>
        <dbReference type="Pfam" id="PF00326"/>
    </source>
</evidence>
<gene>
    <name evidence="3" type="ORF">S01H4_08118</name>
</gene>
<accession>X1B567</accession>
<dbReference type="EMBL" id="BART01002743">
    <property type="protein sequence ID" value="GAG67161.1"/>
    <property type="molecule type" value="Genomic_DNA"/>
</dbReference>
<dbReference type="PANTHER" id="PTHR22946">
    <property type="entry name" value="DIENELACTONE HYDROLASE DOMAIN-CONTAINING PROTEIN-RELATED"/>
    <property type="match status" value="1"/>
</dbReference>
<dbReference type="SUPFAM" id="SSF53474">
    <property type="entry name" value="alpha/beta-Hydrolases"/>
    <property type="match status" value="1"/>
</dbReference>
<sequence length="212" mass="24092">MEPHFIFVKLSRLLAKNKIVTARFDFRGSGESDGEFQEMTIPQEVEDGMKIMDFLAGHPLVNREHLGIVGLSLGGCIARLVATERDDVKCLVLWSAVADLEELIKQEQTEEQNEELTRKGYTDSGGNKIGKSFFSTLSQVKKLETLSTYQGEVLVIHGTEDQTVPLEHAYRFTQVLPSSRLKKIEGADHTYNRVDWEEDVLKETVNFFREKL</sequence>
<organism evidence="3">
    <name type="scientific">marine sediment metagenome</name>
    <dbReference type="NCBI Taxonomy" id="412755"/>
    <lineage>
        <taxon>unclassified sequences</taxon>
        <taxon>metagenomes</taxon>
        <taxon>ecological metagenomes</taxon>
    </lineage>
</organism>
<evidence type="ECO:0000256" key="1">
    <source>
        <dbReference type="ARBA" id="ARBA00022801"/>
    </source>
</evidence>
<dbReference type="GO" id="GO:0006508">
    <property type="term" value="P:proteolysis"/>
    <property type="evidence" value="ECO:0007669"/>
    <property type="project" value="InterPro"/>
</dbReference>
<dbReference type="AlphaFoldDB" id="X1B567"/>
<reference evidence="3" key="1">
    <citation type="journal article" date="2014" name="Front. Microbiol.">
        <title>High frequency of phylogenetically diverse reductive dehalogenase-homologous genes in deep subseafloor sedimentary metagenomes.</title>
        <authorList>
            <person name="Kawai M."/>
            <person name="Futagami T."/>
            <person name="Toyoda A."/>
            <person name="Takaki Y."/>
            <person name="Nishi S."/>
            <person name="Hori S."/>
            <person name="Arai W."/>
            <person name="Tsubouchi T."/>
            <person name="Morono Y."/>
            <person name="Uchiyama I."/>
            <person name="Ito T."/>
            <person name="Fujiyama A."/>
            <person name="Inagaki F."/>
            <person name="Takami H."/>
        </authorList>
    </citation>
    <scope>NUCLEOTIDE SEQUENCE</scope>
    <source>
        <strain evidence="3">Expedition CK06-06</strain>
    </source>
</reference>
<name>X1B567_9ZZZZ</name>